<dbReference type="InParanoid" id="A0A0G4GH53"/>
<dbReference type="Proteomes" id="UP000041254">
    <property type="component" value="Unassembled WGS sequence"/>
</dbReference>
<feature type="region of interest" description="Disordered" evidence="1">
    <location>
        <begin position="286"/>
        <end position="316"/>
    </location>
</feature>
<dbReference type="EMBL" id="CDMY01000659">
    <property type="protein sequence ID" value="CEM28800.1"/>
    <property type="molecule type" value="Genomic_DNA"/>
</dbReference>
<dbReference type="PhylomeDB" id="A0A0G4GH53"/>
<protein>
    <submittedName>
        <fullName evidence="2">Uncharacterized protein</fullName>
    </submittedName>
</protein>
<evidence type="ECO:0000313" key="3">
    <source>
        <dbReference type="Proteomes" id="UP000041254"/>
    </source>
</evidence>
<dbReference type="VEuPathDB" id="CryptoDB:Vbra_824"/>
<gene>
    <name evidence="2" type="ORF">Vbra_824</name>
</gene>
<reference evidence="2 3" key="1">
    <citation type="submission" date="2014-11" db="EMBL/GenBank/DDBJ databases">
        <authorList>
            <person name="Zhu J."/>
            <person name="Qi W."/>
            <person name="Song R."/>
        </authorList>
    </citation>
    <scope>NUCLEOTIDE SEQUENCE [LARGE SCALE GENOMIC DNA]</scope>
</reference>
<evidence type="ECO:0000313" key="2">
    <source>
        <dbReference type="EMBL" id="CEM28800.1"/>
    </source>
</evidence>
<accession>A0A0G4GH53</accession>
<dbReference type="AlphaFoldDB" id="A0A0G4GH53"/>
<sequence>MIDYPPEPNRIDDLPAIHTLFTQPVAGLQHKLNERVTSWWARRLEQICGRHPETGDSARLQSLKGRGAMAWLRPAPYSKEVTLTPSEFTFNVHLALCRRNPDQSRPWPSRCPLCPSQCDPSGDHFLKCKSSSQRTQRHDALIGTFYRIGREAKANVKKEQLVRNYDHFLDVTVTHPLHRDDPGRADNCLNRTAGRALRMAEDDKYRKYGAIADQTPLHFTPLACESLGRWSPATEEFLHKLARGVRAAHYKDDPQMTVGHIVNRWWAMLSVSLARHNARMVFARTNPDKKTDVTRPSPADKSGAGALSTTTKRDDT</sequence>
<name>A0A0G4GH53_VITBC</name>
<organism evidence="2 3">
    <name type="scientific">Vitrella brassicaformis (strain CCMP3155)</name>
    <dbReference type="NCBI Taxonomy" id="1169540"/>
    <lineage>
        <taxon>Eukaryota</taxon>
        <taxon>Sar</taxon>
        <taxon>Alveolata</taxon>
        <taxon>Colpodellida</taxon>
        <taxon>Vitrellaceae</taxon>
        <taxon>Vitrella</taxon>
    </lineage>
</organism>
<keyword evidence="3" id="KW-1185">Reference proteome</keyword>
<evidence type="ECO:0000256" key="1">
    <source>
        <dbReference type="SAM" id="MobiDB-lite"/>
    </source>
</evidence>
<proteinExistence type="predicted"/>